<comment type="caution">
    <text evidence="2">The sequence shown here is derived from an EMBL/GenBank/DDBJ whole genome shotgun (WGS) entry which is preliminary data.</text>
</comment>
<protein>
    <submittedName>
        <fullName evidence="2">Uncharacterized protein</fullName>
    </submittedName>
</protein>
<name>A0AAE0YNL0_9GAST</name>
<accession>A0AAE0YNL0</accession>
<keyword evidence="3" id="KW-1185">Reference proteome</keyword>
<gene>
    <name evidence="2" type="ORF">RRG08_063551</name>
</gene>
<organism evidence="2 3">
    <name type="scientific">Elysia crispata</name>
    <name type="common">lettuce slug</name>
    <dbReference type="NCBI Taxonomy" id="231223"/>
    <lineage>
        <taxon>Eukaryota</taxon>
        <taxon>Metazoa</taxon>
        <taxon>Spiralia</taxon>
        <taxon>Lophotrochozoa</taxon>
        <taxon>Mollusca</taxon>
        <taxon>Gastropoda</taxon>
        <taxon>Heterobranchia</taxon>
        <taxon>Euthyneura</taxon>
        <taxon>Panpulmonata</taxon>
        <taxon>Sacoglossa</taxon>
        <taxon>Placobranchoidea</taxon>
        <taxon>Plakobranchidae</taxon>
        <taxon>Elysia</taxon>
    </lineage>
</organism>
<dbReference type="EMBL" id="JAWDGP010005743">
    <property type="protein sequence ID" value="KAK3752697.1"/>
    <property type="molecule type" value="Genomic_DNA"/>
</dbReference>
<dbReference type="Proteomes" id="UP001283361">
    <property type="component" value="Unassembled WGS sequence"/>
</dbReference>
<evidence type="ECO:0000313" key="2">
    <source>
        <dbReference type="EMBL" id="KAK3752697.1"/>
    </source>
</evidence>
<proteinExistence type="predicted"/>
<reference evidence="2" key="1">
    <citation type="journal article" date="2023" name="G3 (Bethesda)">
        <title>A reference genome for the long-term kleptoplast-retaining sea slug Elysia crispata morphotype clarki.</title>
        <authorList>
            <person name="Eastman K.E."/>
            <person name="Pendleton A.L."/>
            <person name="Shaikh M.A."/>
            <person name="Suttiyut T."/>
            <person name="Ogas R."/>
            <person name="Tomko P."/>
            <person name="Gavelis G."/>
            <person name="Widhalm J.R."/>
            <person name="Wisecaver J.H."/>
        </authorList>
    </citation>
    <scope>NUCLEOTIDE SEQUENCE</scope>
    <source>
        <strain evidence="2">ECLA1</strain>
    </source>
</reference>
<dbReference type="AlphaFoldDB" id="A0AAE0YNL0"/>
<sequence>MSPWAQSSSDRSRGLAGYDHSHPTGQSVSRCSYYRFGGVKHAPKNPEPLNETPDGCLDRENLDLVLLSNDTASAERRLERFKPLQPQVTYISPTNLKPWL</sequence>
<feature type="region of interest" description="Disordered" evidence="1">
    <location>
        <begin position="1"/>
        <end position="27"/>
    </location>
</feature>
<evidence type="ECO:0000256" key="1">
    <source>
        <dbReference type="SAM" id="MobiDB-lite"/>
    </source>
</evidence>
<evidence type="ECO:0000313" key="3">
    <source>
        <dbReference type="Proteomes" id="UP001283361"/>
    </source>
</evidence>